<keyword evidence="2" id="KW-1185">Reference proteome</keyword>
<dbReference type="Gene3D" id="2.40.70.10">
    <property type="entry name" value="Acid Proteases"/>
    <property type="match status" value="1"/>
</dbReference>
<name>A0A9D4HWP2_DREPO</name>
<evidence type="ECO:0008006" key="3">
    <source>
        <dbReference type="Google" id="ProtNLM"/>
    </source>
</evidence>
<accession>A0A9D4HWP2</accession>
<organism evidence="1 2">
    <name type="scientific">Dreissena polymorpha</name>
    <name type="common">Zebra mussel</name>
    <name type="synonym">Mytilus polymorpha</name>
    <dbReference type="NCBI Taxonomy" id="45954"/>
    <lineage>
        <taxon>Eukaryota</taxon>
        <taxon>Metazoa</taxon>
        <taxon>Spiralia</taxon>
        <taxon>Lophotrochozoa</taxon>
        <taxon>Mollusca</taxon>
        <taxon>Bivalvia</taxon>
        <taxon>Autobranchia</taxon>
        <taxon>Heteroconchia</taxon>
        <taxon>Euheterodonta</taxon>
        <taxon>Imparidentia</taxon>
        <taxon>Neoheterodontei</taxon>
        <taxon>Myida</taxon>
        <taxon>Dreissenoidea</taxon>
        <taxon>Dreissenidae</taxon>
        <taxon>Dreissena</taxon>
    </lineage>
</organism>
<gene>
    <name evidence="1" type="ORF">DPMN_044698</name>
</gene>
<dbReference type="EMBL" id="JAIWYP010000011">
    <property type="protein sequence ID" value="KAH3738085.1"/>
    <property type="molecule type" value="Genomic_DNA"/>
</dbReference>
<dbReference type="GO" id="GO:0006508">
    <property type="term" value="P:proteolysis"/>
    <property type="evidence" value="ECO:0007669"/>
    <property type="project" value="InterPro"/>
</dbReference>
<dbReference type="Proteomes" id="UP000828390">
    <property type="component" value="Unassembled WGS sequence"/>
</dbReference>
<dbReference type="InterPro" id="IPR001969">
    <property type="entry name" value="Aspartic_peptidase_AS"/>
</dbReference>
<sequence>MQTAKSKILNPRNKKVKDVRILLDSGSQRTYLTENKAKELGLSYEGEQEIKVVTFGSAKSKVLKT</sequence>
<dbReference type="GO" id="GO:0004190">
    <property type="term" value="F:aspartic-type endopeptidase activity"/>
    <property type="evidence" value="ECO:0007669"/>
    <property type="project" value="InterPro"/>
</dbReference>
<comment type="caution">
    <text evidence="1">The sequence shown here is derived from an EMBL/GenBank/DDBJ whole genome shotgun (WGS) entry which is preliminary data.</text>
</comment>
<dbReference type="PROSITE" id="PS00141">
    <property type="entry name" value="ASP_PROTEASE"/>
    <property type="match status" value="1"/>
</dbReference>
<evidence type="ECO:0000313" key="1">
    <source>
        <dbReference type="EMBL" id="KAH3738085.1"/>
    </source>
</evidence>
<protein>
    <recommendedName>
        <fullName evidence="3">Peptidase aspartic putative domain-containing protein</fullName>
    </recommendedName>
</protein>
<reference evidence="1" key="2">
    <citation type="submission" date="2020-11" db="EMBL/GenBank/DDBJ databases">
        <authorList>
            <person name="McCartney M.A."/>
            <person name="Auch B."/>
            <person name="Kono T."/>
            <person name="Mallez S."/>
            <person name="Becker A."/>
            <person name="Gohl D.M."/>
            <person name="Silverstein K.A.T."/>
            <person name="Koren S."/>
            <person name="Bechman K.B."/>
            <person name="Herman A."/>
            <person name="Abrahante J.E."/>
            <person name="Garbe J."/>
        </authorList>
    </citation>
    <scope>NUCLEOTIDE SEQUENCE</scope>
    <source>
        <strain evidence="1">Duluth1</strain>
        <tissue evidence="1">Whole animal</tissue>
    </source>
</reference>
<dbReference type="Pfam" id="PF13650">
    <property type="entry name" value="Asp_protease_2"/>
    <property type="match status" value="1"/>
</dbReference>
<proteinExistence type="predicted"/>
<reference evidence="1" key="1">
    <citation type="journal article" date="2019" name="bioRxiv">
        <title>The Genome of the Zebra Mussel, Dreissena polymorpha: A Resource for Invasive Species Research.</title>
        <authorList>
            <person name="McCartney M.A."/>
            <person name="Auch B."/>
            <person name="Kono T."/>
            <person name="Mallez S."/>
            <person name="Zhang Y."/>
            <person name="Obille A."/>
            <person name="Becker A."/>
            <person name="Abrahante J.E."/>
            <person name="Garbe J."/>
            <person name="Badalamenti J.P."/>
            <person name="Herman A."/>
            <person name="Mangelson H."/>
            <person name="Liachko I."/>
            <person name="Sullivan S."/>
            <person name="Sone E.D."/>
            <person name="Koren S."/>
            <person name="Silverstein K.A.T."/>
            <person name="Beckman K.B."/>
            <person name="Gohl D.M."/>
        </authorList>
    </citation>
    <scope>NUCLEOTIDE SEQUENCE</scope>
    <source>
        <strain evidence="1">Duluth1</strain>
        <tissue evidence="1">Whole animal</tissue>
    </source>
</reference>
<evidence type="ECO:0000313" key="2">
    <source>
        <dbReference type="Proteomes" id="UP000828390"/>
    </source>
</evidence>
<dbReference type="InterPro" id="IPR021109">
    <property type="entry name" value="Peptidase_aspartic_dom_sf"/>
</dbReference>
<dbReference type="AlphaFoldDB" id="A0A9D4HWP2"/>